<reference evidence="1 2" key="1">
    <citation type="submission" date="2018-11" db="EMBL/GenBank/DDBJ databases">
        <title>Sequencing the genomes of 1000 actinobacteria strains.</title>
        <authorList>
            <person name="Klenk H.-P."/>
        </authorList>
    </citation>
    <scope>NUCLEOTIDE SEQUENCE [LARGE SCALE GENOMIC DNA]</scope>
    <source>
        <strain evidence="1 2">DSM 44781</strain>
    </source>
</reference>
<sequence length="189" mass="20162">MTDHSPTDIYRYTYQGPEIFAELDRHTTGALAVLAARQSYAAALLSTRGTTTERAQRHTEAAAFAAAAQALAAATRAESCLGGTDEIAVQLTRLADLMEDDAALGPTTPQGRELEDQALDVLREAGPRGLTDPEFAAALAGAGLDVDRHTRQRFLADWSRYATGLNAVQLTTPGQASVFVHAEHAAREN</sequence>
<keyword evidence="2" id="KW-1185">Reference proteome</keyword>
<evidence type="ECO:0000313" key="2">
    <source>
        <dbReference type="Proteomes" id="UP000266906"/>
    </source>
</evidence>
<dbReference type="Proteomes" id="UP000266906">
    <property type="component" value="Unassembled WGS sequence"/>
</dbReference>
<gene>
    <name evidence="1" type="ORF">EDD38_7654</name>
</gene>
<evidence type="ECO:0000313" key="1">
    <source>
        <dbReference type="EMBL" id="RPE26593.1"/>
    </source>
</evidence>
<accession>A0A3N4QZ62</accession>
<proteinExistence type="predicted"/>
<dbReference type="EMBL" id="RKQG01000006">
    <property type="protein sequence ID" value="RPE26593.1"/>
    <property type="molecule type" value="Genomic_DNA"/>
</dbReference>
<protein>
    <submittedName>
        <fullName evidence="1">Uncharacterized protein</fullName>
    </submittedName>
</protein>
<organism evidence="1 2">
    <name type="scientific">Kitasatospora cineracea</name>
    <dbReference type="NCBI Taxonomy" id="88074"/>
    <lineage>
        <taxon>Bacteria</taxon>
        <taxon>Bacillati</taxon>
        <taxon>Actinomycetota</taxon>
        <taxon>Actinomycetes</taxon>
        <taxon>Kitasatosporales</taxon>
        <taxon>Streptomycetaceae</taxon>
        <taxon>Kitasatospora</taxon>
    </lineage>
</organism>
<dbReference type="RefSeq" id="WP_123821767.1">
    <property type="nucleotide sequence ID" value="NZ_RKQG01000006.1"/>
</dbReference>
<dbReference type="AlphaFoldDB" id="A0A3N4QZ62"/>
<name>A0A3N4QZ62_9ACTN</name>
<comment type="caution">
    <text evidence="1">The sequence shown here is derived from an EMBL/GenBank/DDBJ whole genome shotgun (WGS) entry which is preliminary data.</text>
</comment>